<name>A0A1L9TXH3_9EURO</name>
<dbReference type="GO" id="GO:0003824">
    <property type="term" value="F:catalytic activity"/>
    <property type="evidence" value="ECO:0007669"/>
    <property type="project" value="InterPro"/>
</dbReference>
<keyword evidence="4" id="KW-1185">Reference proteome</keyword>
<feature type="region of interest" description="Disordered" evidence="1">
    <location>
        <begin position="519"/>
        <end position="551"/>
    </location>
</feature>
<dbReference type="PANTHER" id="PTHR46082:SF11">
    <property type="entry name" value="AAA+ ATPASE DOMAIN-CONTAINING PROTEIN-RELATED"/>
    <property type="match status" value="1"/>
</dbReference>
<sequence length="708" mass="77334">MASRSFQPKDYTVGWVGALPVELAAASQMLDEEHAELPHDPNDSNIYTLGRIGSHNVVIACLPAGVFGPTSAAAVAVQMKTKFPAIRFGLMVGVGGGVPGSVDVRLGDVVVSQPSADHGGVVQYDSGTATTSGLKHKGFLNSPPAILLNGVSKLRANHLRNSSNVSRYLSSFKDMPRFQRANAGVDWLFSSEYTHVEGPTCDSCSKDHLVARAPRGSGSVEIHYGTIASGNQVIRSGITRDQLSRELGNVLCFEMEAAGLMNGFPCIVIRGICDYADSHKNKHWQPYAAATAAAYAKDLLSVIPASDVRETFSVQGIQTPLHYERPILQTPGLSKPQRKDTFSKPEIVRLSQVAYTLYSTLRRNQEAQSIIRLSDDLFGLHCSLNHVSKYIDEGFPTGKHSGRQTSNIFKRPEVLMHRCGDVLEGIQKTLKEDQEPGVYLSERVDLAEVQDMPDELSTQTNAALVQAEIQWCASSMDILLDGLLQSNQAKKNESGLKPAPAVYGARIPEALSRSVQYTPGRLGSAGLQDVPTRTPNKSPEPSRASGTKFQYRPTVPGIGMNTFALFATENNTDRTHSPQVSPYRTMASRVPRIQARDMGFPVLSHSTPPPIWISTVRSQLDAWESTVATSTQEKRNRRRSAINAMVSLNSHIGSIADIHQRRQFREQLEHHGLTEVLQRMKAAVGGLVLLEKEVGVYFDDKADDTRAS</sequence>
<proteinExistence type="predicted"/>
<dbReference type="STRING" id="1036612.A0A1L9TXH3"/>
<feature type="domain" description="Nucleoside phosphorylase" evidence="2">
    <location>
        <begin position="13"/>
        <end position="285"/>
    </location>
</feature>
<dbReference type="OrthoDB" id="1577640at2759"/>
<evidence type="ECO:0000256" key="1">
    <source>
        <dbReference type="SAM" id="MobiDB-lite"/>
    </source>
</evidence>
<protein>
    <recommendedName>
        <fullName evidence="2">Nucleoside phosphorylase domain-containing protein</fullName>
    </recommendedName>
</protein>
<evidence type="ECO:0000313" key="3">
    <source>
        <dbReference type="EMBL" id="OJJ63983.1"/>
    </source>
</evidence>
<dbReference type="Pfam" id="PF01048">
    <property type="entry name" value="PNP_UDP_1"/>
    <property type="match status" value="1"/>
</dbReference>
<dbReference type="InterPro" id="IPR035994">
    <property type="entry name" value="Nucleoside_phosphorylase_sf"/>
</dbReference>
<dbReference type="EMBL" id="KV878582">
    <property type="protein sequence ID" value="OJJ63983.1"/>
    <property type="molecule type" value="Genomic_DNA"/>
</dbReference>
<dbReference type="Gene3D" id="3.40.50.1580">
    <property type="entry name" value="Nucleoside phosphorylase domain"/>
    <property type="match status" value="1"/>
</dbReference>
<dbReference type="InterPro" id="IPR000845">
    <property type="entry name" value="Nucleoside_phosphorylase_d"/>
</dbReference>
<evidence type="ECO:0000259" key="2">
    <source>
        <dbReference type="Pfam" id="PF01048"/>
    </source>
</evidence>
<dbReference type="VEuPathDB" id="FungiDB:ASPSYDRAFT_280990"/>
<evidence type="ECO:0000313" key="4">
    <source>
        <dbReference type="Proteomes" id="UP000184356"/>
    </source>
</evidence>
<dbReference type="AlphaFoldDB" id="A0A1L9TXH3"/>
<reference evidence="4" key="1">
    <citation type="journal article" date="2017" name="Genome Biol.">
        <title>Comparative genomics reveals high biological diversity and specific adaptations in the industrially and medically important fungal genus Aspergillus.</title>
        <authorList>
            <person name="de Vries R.P."/>
            <person name="Riley R."/>
            <person name="Wiebenga A."/>
            <person name="Aguilar-Osorio G."/>
            <person name="Amillis S."/>
            <person name="Uchima C.A."/>
            <person name="Anderluh G."/>
            <person name="Asadollahi M."/>
            <person name="Askin M."/>
            <person name="Barry K."/>
            <person name="Battaglia E."/>
            <person name="Bayram O."/>
            <person name="Benocci T."/>
            <person name="Braus-Stromeyer S.A."/>
            <person name="Caldana C."/>
            <person name="Canovas D."/>
            <person name="Cerqueira G.C."/>
            <person name="Chen F."/>
            <person name="Chen W."/>
            <person name="Choi C."/>
            <person name="Clum A."/>
            <person name="Dos Santos R.A."/>
            <person name="Damasio A.R."/>
            <person name="Diallinas G."/>
            <person name="Emri T."/>
            <person name="Fekete E."/>
            <person name="Flipphi M."/>
            <person name="Freyberg S."/>
            <person name="Gallo A."/>
            <person name="Gournas C."/>
            <person name="Habgood R."/>
            <person name="Hainaut M."/>
            <person name="Harispe M.L."/>
            <person name="Henrissat B."/>
            <person name="Hilden K.S."/>
            <person name="Hope R."/>
            <person name="Hossain A."/>
            <person name="Karabika E."/>
            <person name="Karaffa L."/>
            <person name="Karanyi Z."/>
            <person name="Krasevec N."/>
            <person name="Kuo A."/>
            <person name="Kusch H."/>
            <person name="LaButti K."/>
            <person name="Lagendijk E.L."/>
            <person name="Lapidus A."/>
            <person name="Levasseur A."/>
            <person name="Lindquist E."/>
            <person name="Lipzen A."/>
            <person name="Logrieco A.F."/>
            <person name="MacCabe A."/>
            <person name="Maekelae M.R."/>
            <person name="Malavazi I."/>
            <person name="Melin P."/>
            <person name="Meyer V."/>
            <person name="Mielnichuk N."/>
            <person name="Miskei M."/>
            <person name="Molnar A.P."/>
            <person name="Mule G."/>
            <person name="Ngan C.Y."/>
            <person name="Orejas M."/>
            <person name="Orosz E."/>
            <person name="Ouedraogo J.P."/>
            <person name="Overkamp K.M."/>
            <person name="Park H.-S."/>
            <person name="Perrone G."/>
            <person name="Piumi F."/>
            <person name="Punt P.J."/>
            <person name="Ram A.F."/>
            <person name="Ramon A."/>
            <person name="Rauscher S."/>
            <person name="Record E."/>
            <person name="Riano-Pachon D.M."/>
            <person name="Robert V."/>
            <person name="Roehrig J."/>
            <person name="Ruller R."/>
            <person name="Salamov A."/>
            <person name="Salih N.S."/>
            <person name="Samson R.A."/>
            <person name="Sandor E."/>
            <person name="Sanguinetti M."/>
            <person name="Schuetze T."/>
            <person name="Sepcic K."/>
            <person name="Shelest E."/>
            <person name="Sherlock G."/>
            <person name="Sophianopoulou V."/>
            <person name="Squina F.M."/>
            <person name="Sun H."/>
            <person name="Susca A."/>
            <person name="Todd R.B."/>
            <person name="Tsang A."/>
            <person name="Unkles S.E."/>
            <person name="van de Wiele N."/>
            <person name="van Rossen-Uffink D."/>
            <person name="Oliveira J.V."/>
            <person name="Vesth T.C."/>
            <person name="Visser J."/>
            <person name="Yu J.-H."/>
            <person name="Zhou M."/>
            <person name="Andersen M.R."/>
            <person name="Archer D.B."/>
            <person name="Baker S.E."/>
            <person name="Benoit I."/>
            <person name="Brakhage A.A."/>
            <person name="Braus G.H."/>
            <person name="Fischer R."/>
            <person name="Frisvad J.C."/>
            <person name="Goldman G.H."/>
            <person name="Houbraken J."/>
            <person name="Oakley B."/>
            <person name="Pocsi I."/>
            <person name="Scazzocchio C."/>
            <person name="Seiboth B."/>
            <person name="vanKuyk P.A."/>
            <person name="Wortman J."/>
            <person name="Dyer P.S."/>
            <person name="Grigoriev I.V."/>
        </authorList>
    </citation>
    <scope>NUCLEOTIDE SEQUENCE [LARGE SCALE GENOMIC DNA]</scope>
    <source>
        <strain evidence="4">CBS 593.65</strain>
    </source>
</reference>
<gene>
    <name evidence="3" type="ORF">ASPSYDRAFT_280990</name>
</gene>
<dbReference type="SUPFAM" id="SSF53167">
    <property type="entry name" value="Purine and uridine phosphorylases"/>
    <property type="match status" value="1"/>
</dbReference>
<dbReference type="RefSeq" id="XP_040707789.1">
    <property type="nucleotide sequence ID" value="XM_040844475.1"/>
</dbReference>
<organism evidence="3 4">
    <name type="scientific">Aspergillus sydowii CBS 593.65</name>
    <dbReference type="NCBI Taxonomy" id="1036612"/>
    <lineage>
        <taxon>Eukaryota</taxon>
        <taxon>Fungi</taxon>
        <taxon>Dikarya</taxon>
        <taxon>Ascomycota</taxon>
        <taxon>Pezizomycotina</taxon>
        <taxon>Eurotiomycetes</taxon>
        <taxon>Eurotiomycetidae</taxon>
        <taxon>Eurotiales</taxon>
        <taxon>Aspergillaceae</taxon>
        <taxon>Aspergillus</taxon>
        <taxon>Aspergillus subgen. Nidulantes</taxon>
    </lineage>
</organism>
<dbReference type="PANTHER" id="PTHR46082">
    <property type="entry name" value="ATP/GTP-BINDING PROTEIN-RELATED"/>
    <property type="match status" value="1"/>
</dbReference>
<dbReference type="GeneID" id="63760548"/>
<dbReference type="Proteomes" id="UP000184356">
    <property type="component" value="Unassembled WGS sequence"/>
</dbReference>
<dbReference type="InterPro" id="IPR053137">
    <property type="entry name" value="NLR-like"/>
</dbReference>
<feature type="compositionally biased region" description="Polar residues" evidence="1">
    <location>
        <begin position="531"/>
        <end position="548"/>
    </location>
</feature>
<dbReference type="GO" id="GO:0009116">
    <property type="term" value="P:nucleoside metabolic process"/>
    <property type="evidence" value="ECO:0007669"/>
    <property type="project" value="InterPro"/>
</dbReference>
<accession>A0A1L9TXH3</accession>